<dbReference type="InterPro" id="IPR011701">
    <property type="entry name" value="MFS"/>
</dbReference>
<comment type="similarity">
    <text evidence="2">Belongs to the major facilitator superfamily.</text>
</comment>
<feature type="transmembrane region" description="Helical" evidence="7">
    <location>
        <begin position="339"/>
        <end position="357"/>
    </location>
</feature>
<dbReference type="InterPro" id="IPR051788">
    <property type="entry name" value="MFS_Transporter"/>
</dbReference>
<dbReference type="InterPro" id="IPR020846">
    <property type="entry name" value="MFS_dom"/>
</dbReference>
<evidence type="ECO:0000256" key="1">
    <source>
        <dbReference type="ARBA" id="ARBA00004127"/>
    </source>
</evidence>
<dbReference type="GO" id="GO:0022857">
    <property type="term" value="F:transmembrane transporter activity"/>
    <property type="evidence" value="ECO:0007669"/>
    <property type="project" value="InterPro"/>
</dbReference>
<feature type="transmembrane region" description="Helical" evidence="7">
    <location>
        <begin position="171"/>
        <end position="192"/>
    </location>
</feature>
<feature type="transmembrane region" description="Helical" evidence="7">
    <location>
        <begin position="76"/>
        <end position="97"/>
    </location>
</feature>
<keyword evidence="5 7" id="KW-1133">Transmembrane helix</keyword>
<feature type="transmembrane region" description="Helical" evidence="7">
    <location>
        <begin position="281"/>
        <end position="298"/>
    </location>
</feature>
<name>A0A2P8E2U3_9BACT</name>
<proteinExistence type="inferred from homology"/>
<feature type="transmembrane region" description="Helical" evidence="7">
    <location>
        <begin position="139"/>
        <end position="159"/>
    </location>
</feature>
<dbReference type="SUPFAM" id="SSF103473">
    <property type="entry name" value="MFS general substrate transporter"/>
    <property type="match status" value="1"/>
</dbReference>
<feature type="transmembrane region" description="Helical" evidence="7">
    <location>
        <begin position="369"/>
        <end position="388"/>
    </location>
</feature>
<feature type="transmembrane region" description="Helical" evidence="7">
    <location>
        <begin position="15"/>
        <end position="41"/>
    </location>
</feature>
<dbReference type="Gene3D" id="1.20.1250.20">
    <property type="entry name" value="MFS general substrate transporter like domains"/>
    <property type="match status" value="2"/>
</dbReference>
<feature type="transmembrane region" description="Helical" evidence="7">
    <location>
        <begin position="304"/>
        <end position="327"/>
    </location>
</feature>
<keyword evidence="4 7" id="KW-0812">Transmembrane</keyword>
<dbReference type="GO" id="GO:0012505">
    <property type="term" value="C:endomembrane system"/>
    <property type="evidence" value="ECO:0007669"/>
    <property type="project" value="UniProtKB-SubCell"/>
</dbReference>
<dbReference type="PROSITE" id="PS50850">
    <property type="entry name" value="MFS"/>
    <property type="match status" value="1"/>
</dbReference>
<feature type="domain" description="Major facilitator superfamily (MFS) profile" evidence="8">
    <location>
        <begin position="215"/>
        <end position="403"/>
    </location>
</feature>
<organism evidence="9 10">
    <name type="scientific">Cecembia rubra</name>
    <dbReference type="NCBI Taxonomy" id="1485585"/>
    <lineage>
        <taxon>Bacteria</taxon>
        <taxon>Pseudomonadati</taxon>
        <taxon>Bacteroidota</taxon>
        <taxon>Cytophagia</taxon>
        <taxon>Cytophagales</taxon>
        <taxon>Cyclobacteriaceae</taxon>
        <taxon>Cecembia</taxon>
    </lineage>
</organism>
<feature type="transmembrane region" description="Helical" evidence="7">
    <location>
        <begin position="103"/>
        <end position="127"/>
    </location>
</feature>
<evidence type="ECO:0000313" key="10">
    <source>
        <dbReference type="Proteomes" id="UP000240708"/>
    </source>
</evidence>
<dbReference type="EMBL" id="PYGF01000006">
    <property type="protein sequence ID" value="PSL03801.1"/>
    <property type="molecule type" value="Genomic_DNA"/>
</dbReference>
<comment type="caution">
    <text evidence="9">The sequence shown here is derived from an EMBL/GenBank/DDBJ whole genome shotgun (WGS) entry which is preliminary data.</text>
</comment>
<evidence type="ECO:0000256" key="2">
    <source>
        <dbReference type="ARBA" id="ARBA00008335"/>
    </source>
</evidence>
<dbReference type="Pfam" id="PF07690">
    <property type="entry name" value="MFS_1"/>
    <property type="match status" value="1"/>
</dbReference>
<keyword evidence="6 7" id="KW-0472">Membrane</keyword>
<accession>A0A2P8E2U3</accession>
<sequence length="403" mass="44481">MLNFHSMTTSLKLRFLILISFIAFVSLGLPDGLLGIAWPFISDKLDIPLENLGVLLMFFVAGYLSSSMTSSKIMSWISLGWLLAFSCFLTGVSLFGFALSNQWIFLIFSAYFLGSGGGAIDTSLNIFASANFSPSVVNWLHAFYGIGATSGPLILTWFFTMGQTWKSGYYFVGSIQISLGILFILSSKMWLVKEKTKEINQEKISYRLTLQKPLVWLSILIFFVYTGLEVCVGQWTFTILTKSRSIAEESAGLWVSTFWGSLTLGRILFGFILKKISTVQVLHLAMFGIIIGSGAFLVDVSNTMSFLGIFLIGFSCAPVFPSMIALVPGLFGEKFAANIIGFQISAAMIGGAILPAVSGFLTDPFGWEVIPISFFFQAILLALSYYFLIKKLKIKHRNYSPGF</sequence>
<evidence type="ECO:0000313" key="9">
    <source>
        <dbReference type="EMBL" id="PSL03801.1"/>
    </source>
</evidence>
<evidence type="ECO:0000256" key="6">
    <source>
        <dbReference type="ARBA" id="ARBA00023136"/>
    </source>
</evidence>
<evidence type="ECO:0000256" key="4">
    <source>
        <dbReference type="ARBA" id="ARBA00022692"/>
    </source>
</evidence>
<dbReference type="PANTHER" id="PTHR23514:SF3">
    <property type="entry name" value="BYPASS OF STOP CODON PROTEIN 6"/>
    <property type="match status" value="1"/>
</dbReference>
<reference evidence="9 10" key="1">
    <citation type="submission" date="2018-03" db="EMBL/GenBank/DDBJ databases">
        <title>Genomic Encyclopedia of Archaeal and Bacterial Type Strains, Phase II (KMG-II): from individual species to whole genera.</title>
        <authorList>
            <person name="Goeker M."/>
        </authorList>
    </citation>
    <scope>NUCLEOTIDE SEQUENCE [LARGE SCALE GENOMIC DNA]</scope>
    <source>
        <strain evidence="9 10">DSM 28057</strain>
    </source>
</reference>
<keyword evidence="3" id="KW-0813">Transport</keyword>
<feature type="transmembrane region" description="Helical" evidence="7">
    <location>
        <begin position="251"/>
        <end position="269"/>
    </location>
</feature>
<dbReference type="Proteomes" id="UP000240708">
    <property type="component" value="Unassembled WGS sequence"/>
</dbReference>
<feature type="transmembrane region" description="Helical" evidence="7">
    <location>
        <begin position="213"/>
        <end position="239"/>
    </location>
</feature>
<evidence type="ECO:0000256" key="3">
    <source>
        <dbReference type="ARBA" id="ARBA00022448"/>
    </source>
</evidence>
<comment type="subcellular location">
    <subcellularLocation>
        <location evidence="1">Endomembrane system</location>
        <topology evidence="1">Multi-pass membrane protein</topology>
    </subcellularLocation>
</comment>
<dbReference type="GO" id="GO:0016020">
    <property type="term" value="C:membrane"/>
    <property type="evidence" value="ECO:0007669"/>
    <property type="project" value="TreeGrafter"/>
</dbReference>
<protein>
    <submittedName>
        <fullName evidence="9">Fucose permease</fullName>
    </submittedName>
</protein>
<dbReference type="InterPro" id="IPR036259">
    <property type="entry name" value="MFS_trans_sf"/>
</dbReference>
<dbReference type="PANTHER" id="PTHR23514">
    <property type="entry name" value="BYPASS OF STOP CODON PROTEIN 6"/>
    <property type="match status" value="1"/>
</dbReference>
<feature type="transmembrane region" description="Helical" evidence="7">
    <location>
        <begin position="47"/>
        <end position="64"/>
    </location>
</feature>
<evidence type="ECO:0000256" key="7">
    <source>
        <dbReference type="SAM" id="Phobius"/>
    </source>
</evidence>
<evidence type="ECO:0000259" key="8">
    <source>
        <dbReference type="PROSITE" id="PS50850"/>
    </source>
</evidence>
<evidence type="ECO:0000256" key="5">
    <source>
        <dbReference type="ARBA" id="ARBA00022989"/>
    </source>
</evidence>
<keyword evidence="10" id="KW-1185">Reference proteome</keyword>
<gene>
    <name evidence="9" type="ORF">CLV48_10640</name>
</gene>
<dbReference type="AlphaFoldDB" id="A0A2P8E2U3"/>